<keyword evidence="3" id="KW-0804">Transcription</keyword>
<proteinExistence type="predicted"/>
<evidence type="ECO:0000259" key="4">
    <source>
        <dbReference type="PROSITE" id="PS50956"/>
    </source>
</evidence>
<sequence>MSIDDVDRAILEYLREDGRLSNVALADRVHLTPGPCLRRVQRLEADGVILGYSAQVSPEALGRAFEVILDVDLTAYDRGTVEHFETTVAAFDEVIELNRLFGSPDYFVRVAVSDLEAYEHFLTEQIITIPGVSKISSRFTMKVLKSQRPSR</sequence>
<dbReference type="InterPro" id="IPR019888">
    <property type="entry name" value="Tscrpt_reg_AsnC-like"/>
</dbReference>
<dbReference type="InterPro" id="IPR036388">
    <property type="entry name" value="WH-like_DNA-bd_sf"/>
</dbReference>
<dbReference type="CDD" id="cd00090">
    <property type="entry name" value="HTH_ARSR"/>
    <property type="match status" value="1"/>
</dbReference>
<accession>A0ABW0FKQ3</accession>
<evidence type="ECO:0000256" key="3">
    <source>
        <dbReference type="ARBA" id="ARBA00023163"/>
    </source>
</evidence>
<dbReference type="GeneID" id="303298225"/>
<keyword evidence="2" id="KW-0238">DNA-binding</keyword>
<evidence type="ECO:0000256" key="1">
    <source>
        <dbReference type="ARBA" id="ARBA00023015"/>
    </source>
</evidence>
<keyword evidence="6" id="KW-1185">Reference proteome</keyword>
<evidence type="ECO:0000313" key="5">
    <source>
        <dbReference type="EMBL" id="MFC5298460.1"/>
    </source>
</evidence>
<dbReference type="PANTHER" id="PTHR30154">
    <property type="entry name" value="LEUCINE-RESPONSIVE REGULATORY PROTEIN"/>
    <property type="match status" value="1"/>
</dbReference>
<dbReference type="Gene3D" id="3.30.70.920">
    <property type="match status" value="1"/>
</dbReference>
<keyword evidence="1" id="KW-0805">Transcription regulation</keyword>
<dbReference type="InterPro" id="IPR011991">
    <property type="entry name" value="ArsR-like_HTH"/>
</dbReference>
<dbReference type="PROSITE" id="PS50956">
    <property type="entry name" value="HTH_ASNC_2"/>
    <property type="match status" value="1"/>
</dbReference>
<dbReference type="SUPFAM" id="SSF46785">
    <property type="entry name" value="Winged helix' DNA-binding domain"/>
    <property type="match status" value="1"/>
</dbReference>
<evidence type="ECO:0000313" key="6">
    <source>
        <dbReference type="Proteomes" id="UP001595937"/>
    </source>
</evidence>
<name>A0ABW0FKQ3_9MICO</name>
<dbReference type="SMART" id="SM00344">
    <property type="entry name" value="HTH_ASNC"/>
    <property type="match status" value="1"/>
</dbReference>
<dbReference type="InterPro" id="IPR011008">
    <property type="entry name" value="Dimeric_a/b-barrel"/>
</dbReference>
<evidence type="ECO:0000256" key="2">
    <source>
        <dbReference type="ARBA" id="ARBA00023125"/>
    </source>
</evidence>
<dbReference type="Pfam" id="PF01037">
    <property type="entry name" value="AsnC_trans_reg"/>
    <property type="match status" value="1"/>
</dbReference>
<dbReference type="EMBL" id="JBHSLN010000067">
    <property type="protein sequence ID" value="MFC5298460.1"/>
    <property type="molecule type" value="Genomic_DNA"/>
</dbReference>
<dbReference type="RefSeq" id="WP_343925215.1">
    <property type="nucleotide sequence ID" value="NZ_BAAAIR010000045.1"/>
</dbReference>
<dbReference type="InterPro" id="IPR036390">
    <property type="entry name" value="WH_DNA-bd_sf"/>
</dbReference>
<feature type="domain" description="HTH asnC-type" evidence="4">
    <location>
        <begin position="3"/>
        <end position="64"/>
    </location>
</feature>
<dbReference type="InterPro" id="IPR000485">
    <property type="entry name" value="AsnC-type_HTH_dom"/>
</dbReference>
<dbReference type="Pfam" id="PF13412">
    <property type="entry name" value="HTH_24"/>
    <property type="match status" value="1"/>
</dbReference>
<gene>
    <name evidence="5" type="ORF">ACFPK8_13150</name>
</gene>
<dbReference type="PANTHER" id="PTHR30154:SF34">
    <property type="entry name" value="TRANSCRIPTIONAL REGULATOR AZLB"/>
    <property type="match status" value="1"/>
</dbReference>
<reference evidence="6" key="1">
    <citation type="journal article" date="2019" name="Int. J. Syst. Evol. Microbiol.">
        <title>The Global Catalogue of Microorganisms (GCM) 10K type strain sequencing project: providing services to taxonomists for standard genome sequencing and annotation.</title>
        <authorList>
            <consortium name="The Broad Institute Genomics Platform"/>
            <consortium name="The Broad Institute Genome Sequencing Center for Infectious Disease"/>
            <person name="Wu L."/>
            <person name="Ma J."/>
        </authorList>
    </citation>
    <scope>NUCLEOTIDE SEQUENCE [LARGE SCALE GENOMIC DNA]</scope>
    <source>
        <strain evidence="6">CGMCC 1.16455</strain>
    </source>
</reference>
<comment type="caution">
    <text evidence="5">The sequence shown here is derived from an EMBL/GenBank/DDBJ whole genome shotgun (WGS) entry which is preliminary data.</text>
</comment>
<organism evidence="5 6">
    <name type="scientific">Brachybacterium tyrofermentans</name>
    <dbReference type="NCBI Taxonomy" id="47848"/>
    <lineage>
        <taxon>Bacteria</taxon>
        <taxon>Bacillati</taxon>
        <taxon>Actinomycetota</taxon>
        <taxon>Actinomycetes</taxon>
        <taxon>Micrococcales</taxon>
        <taxon>Dermabacteraceae</taxon>
        <taxon>Brachybacterium</taxon>
    </lineage>
</organism>
<dbReference type="PRINTS" id="PR00033">
    <property type="entry name" value="HTHASNC"/>
</dbReference>
<dbReference type="SUPFAM" id="SSF54909">
    <property type="entry name" value="Dimeric alpha+beta barrel"/>
    <property type="match status" value="1"/>
</dbReference>
<dbReference type="InterPro" id="IPR019887">
    <property type="entry name" value="Tscrpt_reg_AsnC/Lrp_C"/>
</dbReference>
<dbReference type="Gene3D" id="1.10.10.10">
    <property type="entry name" value="Winged helix-like DNA-binding domain superfamily/Winged helix DNA-binding domain"/>
    <property type="match status" value="1"/>
</dbReference>
<dbReference type="Proteomes" id="UP001595937">
    <property type="component" value="Unassembled WGS sequence"/>
</dbReference>
<protein>
    <submittedName>
        <fullName evidence="5">Lrp/AsnC family transcriptional regulator</fullName>
    </submittedName>
</protein>